<feature type="compositionally biased region" description="Basic and acidic residues" evidence="1">
    <location>
        <begin position="92"/>
        <end position="106"/>
    </location>
</feature>
<dbReference type="EMBL" id="VFLP01000034">
    <property type="protein sequence ID" value="TRX92759.1"/>
    <property type="molecule type" value="Genomic_DNA"/>
</dbReference>
<evidence type="ECO:0000313" key="3">
    <source>
        <dbReference type="Proteomes" id="UP000319160"/>
    </source>
</evidence>
<feature type="compositionally biased region" description="Polar residues" evidence="1">
    <location>
        <begin position="1"/>
        <end position="17"/>
    </location>
</feature>
<keyword evidence="3" id="KW-1185">Reference proteome</keyword>
<comment type="caution">
    <text evidence="2">The sequence shown here is derived from an EMBL/GenBank/DDBJ whole genome shotgun (WGS) entry which is preliminary data.</text>
</comment>
<feature type="region of interest" description="Disordered" evidence="1">
    <location>
        <begin position="1"/>
        <end position="150"/>
    </location>
</feature>
<reference evidence="3" key="1">
    <citation type="submission" date="2019-06" db="EMBL/GenBank/DDBJ databases">
        <title>Draft genome sequence of the griseofulvin-producing fungus Xylaria cubensis strain G536.</title>
        <authorList>
            <person name="Mead M.E."/>
            <person name="Raja H.A."/>
            <person name="Steenwyk J.L."/>
            <person name="Knowles S.L."/>
            <person name="Oberlies N.H."/>
            <person name="Rokas A."/>
        </authorList>
    </citation>
    <scope>NUCLEOTIDE SEQUENCE [LARGE SCALE GENOMIC DNA]</scope>
    <source>
        <strain evidence="3">G536</strain>
    </source>
</reference>
<sequence>MSSRHGNRSSNHTSYPSRNHRRSGRTNNDSVGITIEDYAFSGDEGGDHHRAEYYGPQYDSDGESYRSKYSDPPPPYQEYETPENGPVQAYDSSRHEWEHPISREFYSEGPRPAAARSTPQPRSARTLAEEPRVDDRVTTRQGRTDSSRESHIPRAIIWGITTIIQSIIITQDIVMQDIIIQDILIQVAITQDIVQNTTQNVVTQDTTRDTTQDTNRASLTTFLGASRKAMKS</sequence>
<dbReference type="OrthoDB" id="10513031at2759"/>
<protein>
    <submittedName>
        <fullName evidence="2">Uncharacterized protein</fullName>
    </submittedName>
</protein>
<proteinExistence type="predicted"/>
<feature type="compositionally biased region" description="Basic and acidic residues" evidence="1">
    <location>
        <begin position="127"/>
        <end position="150"/>
    </location>
</feature>
<name>A0A553HXU3_9PEZI</name>
<dbReference type="AlphaFoldDB" id="A0A553HXU3"/>
<evidence type="ECO:0000313" key="2">
    <source>
        <dbReference type="EMBL" id="TRX92759.1"/>
    </source>
</evidence>
<organism evidence="2 3">
    <name type="scientific">Xylaria flabelliformis</name>
    <dbReference type="NCBI Taxonomy" id="2512241"/>
    <lineage>
        <taxon>Eukaryota</taxon>
        <taxon>Fungi</taxon>
        <taxon>Dikarya</taxon>
        <taxon>Ascomycota</taxon>
        <taxon>Pezizomycotina</taxon>
        <taxon>Sordariomycetes</taxon>
        <taxon>Xylariomycetidae</taxon>
        <taxon>Xylariales</taxon>
        <taxon>Xylariaceae</taxon>
        <taxon>Xylaria</taxon>
    </lineage>
</organism>
<gene>
    <name evidence="2" type="ORF">FHL15_006433</name>
</gene>
<evidence type="ECO:0000256" key="1">
    <source>
        <dbReference type="SAM" id="MobiDB-lite"/>
    </source>
</evidence>
<accession>A0A553HXU3</accession>
<dbReference type="Proteomes" id="UP000319160">
    <property type="component" value="Unassembled WGS sequence"/>
</dbReference>